<evidence type="ECO:0000313" key="3">
    <source>
        <dbReference type="Proteomes" id="UP001620645"/>
    </source>
</evidence>
<dbReference type="AlphaFoldDB" id="A0ABD2KLQ7"/>
<dbReference type="PANTHER" id="PTHR10799">
    <property type="entry name" value="SNF2/RAD54 HELICASE FAMILY"/>
    <property type="match status" value="1"/>
</dbReference>
<gene>
    <name evidence="2" type="ORF">niasHS_000874</name>
</gene>
<dbReference type="EMBL" id="JBICCN010000009">
    <property type="protein sequence ID" value="KAL3103880.1"/>
    <property type="molecule type" value="Genomic_DNA"/>
</dbReference>
<dbReference type="InterPro" id="IPR027417">
    <property type="entry name" value="P-loop_NTPase"/>
</dbReference>
<proteinExistence type="predicted"/>
<name>A0ABD2KLQ7_HETSC</name>
<evidence type="ECO:0000256" key="1">
    <source>
        <dbReference type="SAM" id="MobiDB-lite"/>
    </source>
</evidence>
<dbReference type="SUPFAM" id="SSF52540">
    <property type="entry name" value="P-loop containing nucleoside triphosphate hydrolases"/>
    <property type="match status" value="1"/>
</dbReference>
<keyword evidence="3" id="KW-1185">Reference proteome</keyword>
<dbReference type="Gene3D" id="3.40.50.300">
    <property type="entry name" value="P-loop containing nucleotide triphosphate hydrolases"/>
    <property type="match status" value="1"/>
</dbReference>
<reference evidence="2 3" key="1">
    <citation type="submission" date="2024-10" db="EMBL/GenBank/DDBJ databases">
        <authorList>
            <person name="Kim D."/>
        </authorList>
    </citation>
    <scope>NUCLEOTIDE SEQUENCE [LARGE SCALE GENOMIC DNA]</scope>
    <source>
        <strain evidence="2">Taebaek</strain>
    </source>
</reference>
<protein>
    <recommendedName>
        <fullName evidence="4">Helicase C-terminal domain-containing protein</fullName>
    </recommendedName>
</protein>
<dbReference type="Proteomes" id="UP001620645">
    <property type="component" value="Unassembled WGS sequence"/>
</dbReference>
<evidence type="ECO:0000313" key="2">
    <source>
        <dbReference type="EMBL" id="KAL3103880.1"/>
    </source>
</evidence>
<sequence>MLAHNEPVPRARLREHSQADSDNDDASPKGRRGPVGGPGKRQRVTKSPADPKLYAKLNACLNTLLKLQDEQWQKIGRPIRAVAFSACGPYLIIDKWSQHVVKTIYKGDKDQRKRHEPLVRKSAFNVLLTTFDYVLSALGSDYFLFMLSTRAGGLDLNLQSADTVIIFDSEWKPAPGKMNRKKNLGQICKMLD</sequence>
<evidence type="ECO:0008006" key="4">
    <source>
        <dbReference type="Google" id="ProtNLM"/>
    </source>
</evidence>
<feature type="region of interest" description="Disordered" evidence="1">
    <location>
        <begin position="1"/>
        <end position="48"/>
    </location>
</feature>
<feature type="compositionally biased region" description="Basic and acidic residues" evidence="1">
    <location>
        <begin position="7"/>
        <end position="19"/>
    </location>
</feature>
<accession>A0ABD2KLQ7</accession>
<comment type="caution">
    <text evidence="2">The sequence shown here is derived from an EMBL/GenBank/DDBJ whole genome shotgun (WGS) entry which is preliminary data.</text>
</comment>
<organism evidence="2 3">
    <name type="scientific">Heterodera schachtii</name>
    <name type="common">Sugarbeet cyst nematode worm</name>
    <name type="synonym">Tylenchus schachtii</name>
    <dbReference type="NCBI Taxonomy" id="97005"/>
    <lineage>
        <taxon>Eukaryota</taxon>
        <taxon>Metazoa</taxon>
        <taxon>Ecdysozoa</taxon>
        <taxon>Nematoda</taxon>
        <taxon>Chromadorea</taxon>
        <taxon>Rhabditida</taxon>
        <taxon>Tylenchina</taxon>
        <taxon>Tylenchomorpha</taxon>
        <taxon>Tylenchoidea</taxon>
        <taxon>Heteroderidae</taxon>
        <taxon>Heteroderinae</taxon>
        <taxon>Heterodera</taxon>
    </lineage>
</organism>